<gene>
    <name evidence="3" type="ORF">ACFO5O_04955</name>
</gene>
<dbReference type="EMBL" id="JBHSGP010000008">
    <property type="protein sequence ID" value="MFC4721654.1"/>
    <property type="molecule type" value="Genomic_DNA"/>
</dbReference>
<dbReference type="PANTHER" id="PTHR43861">
    <property type="entry name" value="TRANS-ACONITATE 2-METHYLTRANSFERASE-RELATED"/>
    <property type="match status" value="1"/>
</dbReference>
<organism evidence="3 4">
    <name type="scientific">Geojedonia litorea</name>
    <dbReference type="NCBI Taxonomy" id="1268269"/>
    <lineage>
        <taxon>Bacteria</taxon>
        <taxon>Pseudomonadati</taxon>
        <taxon>Bacteroidota</taxon>
        <taxon>Flavobacteriia</taxon>
        <taxon>Flavobacteriales</taxon>
        <taxon>Flavobacteriaceae</taxon>
        <taxon>Geojedonia</taxon>
    </lineage>
</organism>
<dbReference type="Pfam" id="PF13649">
    <property type="entry name" value="Methyltransf_25"/>
    <property type="match status" value="1"/>
</dbReference>
<sequence length="230" mass="27339">MKLQDNIASEFNEFSKNYTDDMVKCVPYYLQLLSQFTLDIPTDFHPKRILDLGCGNGNVTSKLLEKFPEAHYTLLDASDQMLELCKSYFGLENKSYVQTYFQDYEFKNNHFDMVVAGFSLHHCHAKDKQFIFRQINKALSPNGVFSYSDLMVNRKAKEHQSLLENWNKFVVADPSHKETWDWIMDHYKTYDHPDSLDEQLKWLKEAHFINFKISIYDKHWVHLKAFKNQN</sequence>
<dbReference type="Gene3D" id="3.40.50.150">
    <property type="entry name" value="Vaccinia Virus protein VP39"/>
    <property type="match status" value="1"/>
</dbReference>
<keyword evidence="1 3" id="KW-0808">Transferase</keyword>
<accession>A0ABV9N2Z4</accession>
<dbReference type="CDD" id="cd02440">
    <property type="entry name" value="AdoMet_MTases"/>
    <property type="match status" value="1"/>
</dbReference>
<proteinExistence type="predicted"/>
<dbReference type="SUPFAM" id="SSF53335">
    <property type="entry name" value="S-adenosyl-L-methionine-dependent methyltransferases"/>
    <property type="match status" value="1"/>
</dbReference>
<dbReference type="EC" id="2.1.-.-" evidence="3"/>
<dbReference type="RefSeq" id="WP_387961498.1">
    <property type="nucleotide sequence ID" value="NZ_JBHSGP010000008.1"/>
</dbReference>
<protein>
    <submittedName>
        <fullName evidence="3">Class I SAM-dependent methyltransferase</fullName>
        <ecNumber evidence="3">2.1.-.-</ecNumber>
    </submittedName>
</protein>
<evidence type="ECO:0000259" key="2">
    <source>
        <dbReference type="Pfam" id="PF13649"/>
    </source>
</evidence>
<evidence type="ECO:0000313" key="4">
    <source>
        <dbReference type="Proteomes" id="UP001595953"/>
    </source>
</evidence>
<keyword evidence="4" id="KW-1185">Reference proteome</keyword>
<reference evidence="4" key="1">
    <citation type="journal article" date="2019" name="Int. J. Syst. Evol. Microbiol.">
        <title>The Global Catalogue of Microorganisms (GCM) 10K type strain sequencing project: providing services to taxonomists for standard genome sequencing and annotation.</title>
        <authorList>
            <consortium name="The Broad Institute Genomics Platform"/>
            <consortium name="The Broad Institute Genome Sequencing Center for Infectious Disease"/>
            <person name="Wu L."/>
            <person name="Ma J."/>
        </authorList>
    </citation>
    <scope>NUCLEOTIDE SEQUENCE [LARGE SCALE GENOMIC DNA]</scope>
    <source>
        <strain evidence="4">CCUG 63682</strain>
    </source>
</reference>
<dbReference type="Proteomes" id="UP001595953">
    <property type="component" value="Unassembled WGS sequence"/>
</dbReference>
<dbReference type="InterPro" id="IPR041698">
    <property type="entry name" value="Methyltransf_25"/>
</dbReference>
<dbReference type="GO" id="GO:0008168">
    <property type="term" value="F:methyltransferase activity"/>
    <property type="evidence" value="ECO:0007669"/>
    <property type="project" value="UniProtKB-KW"/>
</dbReference>
<dbReference type="GO" id="GO:0032259">
    <property type="term" value="P:methylation"/>
    <property type="evidence" value="ECO:0007669"/>
    <property type="project" value="UniProtKB-KW"/>
</dbReference>
<keyword evidence="3" id="KW-0489">Methyltransferase</keyword>
<comment type="caution">
    <text evidence="3">The sequence shown here is derived from an EMBL/GenBank/DDBJ whole genome shotgun (WGS) entry which is preliminary data.</text>
</comment>
<evidence type="ECO:0000256" key="1">
    <source>
        <dbReference type="ARBA" id="ARBA00022679"/>
    </source>
</evidence>
<dbReference type="InterPro" id="IPR029063">
    <property type="entry name" value="SAM-dependent_MTases_sf"/>
</dbReference>
<feature type="domain" description="Methyltransferase" evidence="2">
    <location>
        <begin position="49"/>
        <end position="143"/>
    </location>
</feature>
<evidence type="ECO:0000313" key="3">
    <source>
        <dbReference type="EMBL" id="MFC4721654.1"/>
    </source>
</evidence>
<name>A0ABV9N2Z4_9FLAO</name>